<evidence type="ECO:0000313" key="2">
    <source>
        <dbReference type="Proteomes" id="UP000199087"/>
    </source>
</evidence>
<evidence type="ECO:0008006" key="3">
    <source>
        <dbReference type="Google" id="ProtNLM"/>
    </source>
</evidence>
<dbReference type="AlphaFoldDB" id="A0A0U1NZD8"/>
<dbReference type="STRING" id="1499688.BN000_03188"/>
<dbReference type="EMBL" id="CVRB01000003">
    <property type="protein sequence ID" value="CRK83228.1"/>
    <property type="molecule type" value="Genomic_DNA"/>
</dbReference>
<evidence type="ECO:0000313" key="1">
    <source>
        <dbReference type="EMBL" id="CRK83228.1"/>
    </source>
</evidence>
<sequence length="369" mass="42099">MKGEIHLVMELSIAQLLALENITKYARKYRQEANKTINHILKMSNISDEIFENAVYKIKAHSKIGLHFHPDRPDSTMKSVAEALLEDGIYKSQFETLISNGSVSAYPGGERDIWEERIFGGAYQLEGTTDNQRPKYGALNLMLHSDGPAPRFGSCYFLLSPKVSYRSTYTYLDSHQDPKEKGTYKEFDLILSALLEEAFLRDFAIGERNITPASLINHFLVNLERPYTNPANKEPNRNLNHYIEAQIHGEISLKEDVEVLVADPSFKETYVGRILEQLCLKYSIDLYWHKGFALMVDEVPSDFRGPSMSSLAKRIGQNNFIDASIIGSAVMDLKRNPASWCDRGTYKEVFQELKLLWHVLVRYGKPFSS</sequence>
<name>A0A0U1NZD8_9BACI</name>
<organism evidence="1 2">
    <name type="scientific">Neobacillus massiliamazoniensis</name>
    <dbReference type="NCBI Taxonomy" id="1499688"/>
    <lineage>
        <taxon>Bacteria</taxon>
        <taxon>Bacillati</taxon>
        <taxon>Bacillota</taxon>
        <taxon>Bacilli</taxon>
        <taxon>Bacillales</taxon>
        <taxon>Bacillaceae</taxon>
        <taxon>Neobacillus</taxon>
    </lineage>
</organism>
<dbReference type="InterPro" id="IPR022074">
    <property type="entry name" value="DUF3626"/>
</dbReference>
<protein>
    <recommendedName>
        <fullName evidence="3">DUF3626 domain-containing protein</fullName>
    </recommendedName>
</protein>
<gene>
    <name evidence="1" type="ORF">BN000_03188</name>
</gene>
<proteinExistence type="predicted"/>
<keyword evidence="2" id="KW-1185">Reference proteome</keyword>
<dbReference type="Pfam" id="PF12294">
    <property type="entry name" value="DUF3626"/>
    <property type="match status" value="1"/>
</dbReference>
<accession>A0A0U1NZD8</accession>
<dbReference type="Proteomes" id="UP000199087">
    <property type="component" value="Unassembled WGS sequence"/>
</dbReference>
<reference evidence="2" key="1">
    <citation type="submission" date="2015-05" db="EMBL/GenBank/DDBJ databases">
        <authorList>
            <person name="Urmite Genomes"/>
        </authorList>
    </citation>
    <scope>NUCLEOTIDE SEQUENCE [LARGE SCALE GENOMIC DNA]</scope>
    <source>
        <strain evidence="2">LF1</strain>
    </source>
</reference>